<evidence type="ECO:0000259" key="1">
    <source>
        <dbReference type="Pfam" id="PF13840"/>
    </source>
</evidence>
<keyword evidence="4" id="KW-1185">Reference proteome</keyword>
<evidence type="ECO:0000259" key="2">
    <source>
        <dbReference type="Pfam" id="PF21631"/>
    </source>
</evidence>
<evidence type="ECO:0000313" key="4">
    <source>
        <dbReference type="Proteomes" id="UP001060261"/>
    </source>
</evidence>
<gene>
    <name evidence="3" type="ORF">N0D28_01215</name>
</gene>
<dbReference type="Pfam" id="PF21631">
    <property type="entry name" value="A9CJY8-like_N"/>
    <property type="match status" value="1"/>
</dbReference>
<dbReference type="PIRSF" id="PIRSF008459">
    <property type="entry name" value="UCP008459"/>
    <property type="match status" value="1"/>
</dbReference>
<organism evidence="3 4">
    <name type="scientific">Deinococcus rubellus</name>
    <dbReference type="NCBI Taxonomy" id="1889240"/>
    <lineage>
        <taxon>Bacteria</taxon>
        <taxon>Thermotogati</taxon>
        <taxon>Deinococcota</taxon>
        <taxon>Deinococci</taxon>
        <taxon>Deinococcales</taxon>
        <taxon>Deinococcaceae</taxon>
        <taxon>Deinococcus</taxon>
    </lineage>
</organism>
<feature type="domain" description="A9CJY8-like N-terminal" evidence="2">
    <location>
        <begin position="17"/>
        <end position="58"/>
    </location>
</feature>
<sequence length="132" mass="14105">MSPQLTLSLLGGPDPTEFAVAQWPPAADLPAALLTGSFFSLTRSEDELSLVCEAHLLPEGTTHASGWVAFKLHGPFDFGLTGILAAVLNPLRDAGVGIFAMSTFDTDYVLVKRERLTEAQTALRSAGHRIQV</sequence>
<dbReference type="PANTHER" id="PTHR31131:SF6">
    <property type="entry name" value="CASTOR ACT DOMAIN-CONTAINING PROTEIN"/>
    <property type="match status" value="1"/>
</dbReference>
<dbReference type="InterPro" id="IPR045865">
    <property type="entry name" value="ACT-like_dom_sf"/>
</dbReference>
<evidence type="ECO:0000313" key="3">
    <source>
        <dbReference type="EMBL" id="UWX64324.1"/>
    </source>
</evidence>
<dbReference type="Pfam" id="PF13840">
    <property type="entry name" value="ACT_7"/>
    <property type="match status" value="1"/>
</dbReference>
<dbReference type="RefSeq" id="WP_260560598.1">
    <property type="nucleotide sequence ID" value="NZ_BAABEC010000077.1"/>
</dbReference>
<dbReference type="InterPro" id="IPR016540">
    <property type="entry name" value="UCP008459"/>
</dbReference>
<reference evidence="3" key="1">
    <citation type="submission" date="2022-09" db="EMBL/GenBank/DDBJ databases">
        <title>genome sequence of Deinococcus rubellus.</title>
        <authorList>
            <person name="Srinivasan S."/>
        </authorList>
    </citation>
    <scope>NUCLEOTIDE SEQUENCE</scope>
    <source>
        <strain evidence="3">Ant6</strain>
    </source>
</reference>
<feature type="domain" description="CASTOR ACT" evidence="1">
    <location>
        <begin position="65"/>
        <end position="125"/>
    </location>
</feature>
<proteinExistence type="predicted"/>
<dbReference type="InterPro" id="IPR051719">
    <property type="entry name" value="CASTOR_mTORC1"/>
</dbReference>
<protein>
    <submittedName>
        <fullName evidence="3">ACT domain-containing protein</fullName>
    </submittedName>
</protein>
<name>A0ABY5YGZ1_9DEIO</name>
<dbReference type="Gene3D" id="3.30.2130.10">
    <property type="entry name" value="VC0802-like"/>
    <property type="match status" value="1"/>
</dbReference>
<dbReference type="InterPro" id="IPR049447">
    <property type="entry name" value="A9CJY8-like_N"/>
</dbReference>
<dbReference type="Proteomes" id="UP001060261">
    <property type="component" value="Chromosome"/>
</dbReference>
<accession>A0ABY5YGZ1</accession>
<dbReference type="SUPFAM" id="SSF55021">
    <property type="entry name" value="ACT-like"/>
    <property type="match status" value="2"/>
</dbReference>
<dbReference type="PANTHER" id="PTHR31131">
    <property type="entry name" value="CHROMOSOME 1, WHOLE GENOME SHOTGUN SEQUENCE"/>
    <property type="match status" value="1"/>
</dbReference>
<dbReference type="EMBL" id="CP104213">
    <property type="protein sequence ID" value="UWX64324.1"/>
    <property type="molecule type" value="Genomic_DNA"/>
</dbReference>
<dbReference type="InterPro" id="IPR027795">
    <property type="entry name" value="CASTOR_ACT_dom"/>
</dbReference>